<feature type="compositionally biased region" description="Polar residues" evidence="1">
    <location>
        <begin position="18"/>
        <end position="27"/>
    </location>
</feature>
<name>A0A6A6T6C2_9PLEO</name>
<dbReference type="AlphaFoldDB" id="A0A6A6T6C2"/>
<keyword evidence="3" id="KW-1185">Reference proteome</keyword>
<evidence type="ECO:0000313" key="3">
    <source>
        <dbReference type="Proteomes" id="UP000799324"/>
    </source>
</evidence>
<accession>A0A6A6T6C2</accession>
<proteinExistence type="predicted"/>
<feature type="compositionally biased region" description="Basic and acidic residues" evidence="1">
    <location>
        <begin position="63"/>
        <end position="74"/>
    </location>
</feature>
<reference evidence="2" key="1">
    <citation type="journal article" date="2020" name="Stud. Mycol.">
        <title>101 Dothideomycetes genomes: a test case for predicting lifestyles and emergence of pathogens.</title>
        <authorList>
            <person name="Haridas S."/>
            <person name="Albert R."/>
            <person name="Binder M."/>
            <person name="Bloem J."/>
            <person name="Labutti K."/>
            <person name="Salamov A."/>
            <person name="Andreopoulos B."/>
            <person name="Baker S."/>
            <person name="Barry K."/>
            <person name="Bills G."/>
            <person name="Bluhm B."/>
            <person name="Cannon C."/>
            <person name="Castanera R."/>
            <person name="Culley D."/>
            <person name="Daum C."/>
            <person name="Ezra D."/>
            <person name="Gonzalez J."/>
            <person name="Henrissat B."/>
            <person name="Kuo A."/>
            <person name="Liang C."/>
            <person name="Lipzen A."/>
            <person name="Lutzoni F."/>
            <person name="Magnuson J."/>
            <person name="Mondo S."/>
            <person name="Nolan M."/>
            <person name="Ohm R."/>
            <person name="Pangilinan J."/>
            <person name="Park H.-J."/>
            <person name="Ramirez L."/>
            <person name="Alfaro M."/>
            <person name="Sun H."/>
            <person name="Tritt A."/>
            <person name="Yoshinaga Y."/>
            <person name="Zwiers L.-H."/>
            <person name="Turgeon B."/>
            <person name="Goodwin S."/>
            <person name="Spatafora J."/>
            <person name="Crous P."/>
            <person name="Grigoriev I."/>
        </authorList>
    </citation>
    <scope>NUCLEOTIDE SEQUENCE</scope>
    <source>
        <strain evidence="2">CBS 122681</strain>
    </source>
</reference>
<protein>
    <submittedName>
        <fullName evidence="2">Uncharacterized protein</fullName>
    </submittedName>
</protein>
<sequence>MDPSSDIEESLDFDNQRAPMSNYSLSPSPGLWRENSNEVDEHESYVEPAWLTGYGESDDDNDSERVEINEETQHGDSYPLLPDVTESQFDPDAENNLPRARNCLDFTALNRISVWCLSFCTPSLASQLSRPRSCAASSCASIPVTWLTPSELRVCRG</sequence>
<evidence type="ECO:0000313" key="2">
    <source>
        <dbReference type="EMBL" id="KAF2654847.1"/>
    </source>
</evidence>
<dbReference type="EMBL" id="MU004357">
    <property type="protein sequence ID" value="KAF2654847.1"/>
    <property type="molecule type" value="Genomic_DNA"/>
</dbReference>
<organism evidence="2 3">
    <name type="scientific">Lophiostoma macrostomum CBS 122681</name>
    <dbReference type="NCBI Taxonomy" id="1314788"/>
    <lineage>
        <taxon>Eukaryota</taxon>
        <taxon>Fungi</taxon>
        <taxon>Dikarya</taxon>
        <taxon>Ascomycota</taxon>
        <taxon>Pezizomycotina</taxon>
        <taxon>Dothideomycetes</taxon>
        <taxon>Pleosporomycetidae</taxon>
        <taxon>Pleosporales</taxon>
        <taxon>Lophiostomataceae</taxon>
        <taxon>Lophiostoma</taxon>
    </lineage>
</organism>
<gene>
    <name evidence="2" type="ORF">K491DRAFT_454627</name>
</gene>
<dbReference type="Proteomes" id="UP000799324">
    <property type="component" value="Unassembled WGS sequence"/>
</dbReference>
<feature type="compositionally biased region" description="Acidic residues" evidence="1">
    <location>
        <begin position="1"/>
        <end position="12"/>
    </location>
</feature>
<evidence type="ECO:0000256" key="1">
    <source>
        <dbReference type="SAM" id="MobiDB-lite"/>
    </source>
</evidence>
<feature type="region of interest" description="Disordered" evidence="1">
    <location>
        <begin position="1"/>
        <end position="93"/>
    </location>
</feature>